<dbReference type="AlphaFoldDB" id="A0AAN7GM41"/>
<accession>A0AAN7GM41</accession>
<evidence type="ECO:0000313" key="1">
    <source>
        <dbReference type="EMBL" id="KAK4747418.1"/>
    </source>
</evidence>
<proteinExistence type="predicted"/>
<dbReference type="EMBL" id="JAXIOK010000019">
    <property type="protein sequence ID" value="KAK4747418.1"/>
    <property type="molecule type" value="Genomic_DNA"/>
</dbReference>
<organism evidence="1 2">
    <name type="scientific">Trapa incisa</name>
    <dbReference type="NCBI Taxonomy" id="236973"/>
    <lineage>
        <taxon>Eukaryota</taxon>
        <taxon>Viridiplantae</taxon>
        <taxon>Streptophyta</taxon>
        <taxon>Embryophyta</taxon>
        <taxon>Tracheophyta</taxon>
        <taxon>Spermatophyta</taxon>
        <taxon>Magnoliopsida</taxon>
        <taxon>eudicotyledons</taxon>
        <taxon>Gunneridae</taxon>
        <taxon>Pentapetalae</taxon>
        <taxon>rosids</taxon>
        <taxon>malvids</taxon>
        <taxon>Myrtales</taxon>
        <taxon>Lythraceae</taxon>
        <taxon>Trapa</taxon>
    </lineage>
</organism>
<protein>
    <submittedName>
        <fullName evidence="1">Uncharacterized protein</fullName>
    </submittedName>
</protein>
<dbReference type="Proteomes" id="UP001345219">
    <property type="component" value="Chromosome 12"/>
</dbReference>
<name>A0AAN7GM41_9MYRT</name>
<comment type="caution">
    <text evidence="1">The sequence shown here is derived from an EMBL/GenBank/DDBJ whole genome shotgun (WGS) entry which is preliminary data.</text>
</comment>
<evidence type="ECO:0000313" key="2">
    <source>
        <dbReference type="Proteomes" id="UP001345219"/>
    </source>
</evidence>
<reference evidence="1 2" key="1">
    <citation type="journal article" date="2023" name="Hortic Res">
        <title>Pangenome of water caltrop reveals structural variations and asymmetric subgenome divergence after allopolyploidization.</title>
        <authorList>
            <person name="Zhang X."/>
            <person name="Chen Y."/>
            <person name="Wang L."/>
            <person name="Yuan Y."/>
            <person name="Fang M."/>
            <person name="Shi L."/>
            <person name="Lu R."/>
            <person name="Comes H.P."/>
            <person name="Ma Y."/>
            <person name="Chen Y."/>
            <person name="Huang G."/>
            <person name="Zhou Y."/>
            <person name="Zheng Z."/>
            <person name="Qiu Y."/>
        </authorList>
    </citation>
    <scope>NUCLEOTIDE SEQUENCE [LARGE SCALE GENOMIC DNA]</scope>
    <source>
        <tissue evidence="1">Roots</tissue>
    </source>
</reference>
<keyword evidence="2" id="KW-1185">Reference proteome</keyword>
<sequence>MEMPLAACYALTFSMIHANFNLESRKQISKYGFQKCTLNHDEQVWLVAASSSEHPHPDLASYLYKNPIVYLGMSHPIARFQGRATYIELARKEVNNEKAELTCRFPILDTSRSGGTIISNTIPDHHNHQYLPAPLQQRAVLFIDKNLNSKPRLQHETIYLVSENCTNININMEYP</sequence>
<gene>
    <name evidence="1" type="ORF">SAY87_014004</name>
</gene>